<organism evidence="26 27">
    <name type="scientific">Tigriopus californicus</name>
    <name type="common">Marine copepod</name>
    <dbReference type="NCBI Taxonomy" id="6832"/>
    <lineage>
        <taxon>Eukaryota</taxon>
        <taxon>Metazoa</taxon>
        <taxon>Ecdysozoa</taxon>
        <taxon>Arthropoda</taxon>
        <taxon>Crustacea</taxon>
        <taxon>Multicrustacea</taxon>
        <taxon>Hexanauplia</taxon>
        <taxon>Copepoda</taxon>
        <taxon>Harpacticoida</taxon>
        <taxon>Harpacticidae</taxon>
        <taxon>Tigriopus</taxon>
    </lineage>
</organism>
<dbReference type="InterPro" id="IPR019808">
    <property type="entry name" value="Histidine_triad_CS"/>
</dbReference>
<evidence type="ECO:0000256" key="20">
    <source>
        <dbReference type="ARBA" id="ARBA00044713"/>
    </source>
</evidence>
<evidence type="ECO:0000256" key="5">
    <source>
        <dbReference type="ARBA" id="ARBA00018614"/>
    </source>
</evidence>
<comment type="function">
    <text evidence="21">DNA-binding protein involved in single-strand DNA break repair, double-strand DNA break repair and base excision repair. Resolves abortive DNA ligation intermediates formed either at base excision sites, or when DNA ligases attempt to repair non-ligatable breaks induced by reactive oxygen species. Catalyzes the release of adenylate groups covalently linked to 5'-phosphate termini, resulting in the production of 5'-phosphate termini that can be efficiently rejoined. Also able to hydrolyze adenosine 5'-monophosphoramidate (AMP-NH(2)) and diadenosine tetraphosphate (AppppA), but with lower catalytic activity. Likewise, catalyzes the release of 3'-linked guanosine (DNAppG) and inosine (DNAppI) from DNA, but has higher specific activity with 5'-linked adenosine (AppDNA).</text>
</comment>
<dbReference type="STRING" id="6832.A0A553PAK1"/>
<dbReference type="EC" id="3.6.1.71" evidence="4"/>
<evidence type="ECO:0000256" key="3">
    <source>
        <dbReference type="ARBA" id="ARBA00012495"/>
    </source>
</evidence>
<dbReference type="GO" id="GO:0051920">
    <property type="term" value="F:peroxiredoxin activity"/>
    <property type="evidence" value="ECO:0007669"/>
    <property type="project" value="InterPro"/>
</dbReference>
<dbReference type="GO" id="GO:0030983">
    <property type="term" value="F:mismatched DNA binding"/>
    <property type="evidence" value="ECO:0007669"/>
    <property type="project" value="TreeGrafter"/>
</dbReference>
<evidence type="ECO:0000259" key="25">
    <source>
        <dbReference type="PROSITE" id="PS51352"/>
    </source>
</evidence>
<evidence type="ECO:0000256" key="23">
    <source>
        <dbReference type="PROSITE-ProRule" id="PRU00464"/>
    </source>
</evidence>
<dbReference type="InterPro" id="IPR036249">
    <property type="entry name" value="Thioredoxin-like_sf"/>
</dbReference>
<proteinExistence type="inferred from homology"/>
<dbReference type="SUPFAM" id="SSF54197">
    <property type="entry name" value="HIT-like"/>
    <property type="match status" value="1"/>
</dbReference>
<keyword evidence="27" id="KW-1185">Reference proteome</keyword>
<dbReference type="PROSITE" id="PS00892">
    <property type="entry name" value="HIT_1"/>
    <property type="match status" value="1"/>
</dbReference>
<feature type="domain" description="HIT" evidence="24">
    <location>
        <begin position="129"/>
        <end position="231"/>
    </location>
</feature>
<protein>
    <recommendedName>
        <fullName evidence="16">1-Cys peroxiredoxin</fullName>
        <ecNumber evidence="4">3.6.1.71</ecNumber>
        <ecNumber evidence="3">3.6.1.72</ecNumber>
    </recommendedName>
    <alternativeName>
        <fullName evidence="5">Aprataxin</fullName>
    </alternativeName>
    <alternativeName>
        <fullName evidence="17">Forkhead-associated domain histidine triad-like protein</fullName>
    </alternativeName>
</protein>
<dbReference type="Pfam" id="PF11969">
    <property type="entry name" value="DcpS_C"/>
    <property type="match status" value="1"/>
</dbReference>
<evidence type="ECO:0000256" key="11">
    <source>
        <dbReference type="ARBA" id="ARBA00023204"/>
    </source>
</evidence>
<evidence type="ECO:0000256" key="9">
    <source>
        <dbReference type="ARBA" id="ARBA00022862"/>
    </source>
</evidence>
<dbReference type="Pfam" id="PF10417">
    <property type="entry name" value="1-cysPrx_C"/>
    <property type="match status" value="1"/>
</dbReference>
<keyword evidence="7" id="KW-0227">DNA damage</keyword>
<dbReference type="Gene3D" id="3.30.428.10">
    <property type="entry name" value="HIT-like"/>
    <property type="match status" value="1"/>
</dbReference>
<dbReference type="PROSITE" id="PS51352">
    <property type="entry name" value="THIOREDOXIN_2"/>
    <property type="match status" value="1"/>
</dbReference>
<evidence type="ECO:0000256" key="18">
    <source>
        <dbReference type="ARBA" id="ARBA00037420"/>
    </source>
</evidence>
<comment type="function">
    <text evidence="18">Thiol-specific peroxidase that catalyzes the reduction of hydrogen peroxide and organic hydroperoxides to water and alcohols, respectively. Plays a role in cell protection against oxidative stress by detoxifying peroxides.</text>
</comment>
<keyword evidence="12" id="KW-0539">Nucleus</keyword>
<evidence type="ECO:0000259" key="24">
    <source>
        <dbReference type="PROSITE" id="PS51084"/>
    </source>
</evidence>
<dbReference type="GO" id="GO:0033699">
    <property type="term" value="F:DNA 5'-adenosine monophosphate hydrolase activity"/>
    <property type="evidence" value="ECO:0007669"/>
    <property type="project" value="UniProtKB-EC"/>
</dbReference>
<dbReference type="GO" id="GO:0000012">
    <property type="term" value="P:single strand break repair"/>
    <property type="evidence" value="ECO:0007669"/>
    <property type="project" value="TreeGrafter"/>
</dbReference>
<evidence type="ECO:0000313" key="26">
    <source>
        <dbReference type="EMBL" id="TRY74712.1"/>
    </source>
</evidence>
<evidence type="ECO:0000256" key="4">
    <source>
        <dbReference type="ARBA" id="ARBA00012496"/>
    </source>
</evidence>
<sequence length="501" mass="56097">MTSIPVKLFLRSTKKAHPDIPLSHMKSVEIGRSPQTKIKDTKVSKKHLRLLANCFARSVQVTQLGANPSWVQGSILKTDETRNIAPNDILELGQDDHRYELIMEAPKATKDPSQTHLEDRALVHPGHWSMALIRAIKDDTLKLFEDDSMVVIRDAYPKARQHYLVVAKDSIDSLKEMDLENVALLEQMIAKGHDFKAKHPDLEFRLGFHAIPSMARLHLHVVSQDFDSPCLKNLKHWNSFTSEFFVPADVVLAKIKSDGVYPQISGEESKKLLSTPLLFAMPNLKLGDVVPDFKADTTDGSIQFHDWIGDSWAVLFSHPADFTPVCTTELGRVESMSGEFQKRGIKLIALSCDDVESHKGWIEDIKAYNNLSAFSYPIISDPKREVATLYGMMDPDEKDAAGMPLTCRAVFVIGADKKLKLAILYPATTGRNFDEILRVIDSLQLTATKKVATPADWKQGGSCMVIPSVKNEEAEKLFPKGFKVHDVPSGKQYIRTTEQPE</sequence>
<evidence type="ECO:0000256" key="10">
    <source>
        <dbReference type="ARBA" id="ARBA00023002"/>
    </source>
</evidence>
<comment type="caution">
    <text evidence="26">The sequence shown here is derived from an EMBL/GenBank/DDBJ whole genome shotgun (WGS) entry which is preliminary data.</text>
</comment>
<dbReference type="InterPro" id="IPR011146">
    <property type="entry name" value="HIT-like"/>
</dbReference>
<dbReference type="Proteomes" id="UP000318571">
    <property type="component" value="Chromosome 2"/>
</dbReference>
<evidence type="ECO:0000256" key="21">
    <source>
        <dbReference type="ARBA" id="ARBA00045142"/>
    </source>
</evidence>
<comment type="subcellular location">
    <subcellularLocation>
        <location evidence="1">Nucleus</location>
        <location evidence="1">Nucleolus</location>
    </subcellularLocation>
    <subcellularLocation>
        <location evidence="2">Nucleus</location>
        <location evidence="2">Nucleoplasm</location>
    </subcellularLocation>
</comment>
<dbReference type="InterPro" id="IPR036265">
    <property type="entry name" value="HIT-like_sf"/>
</dbReference>
<dbReference type="Pfam" id="PF17913">
    <property type="entry name" value="FHA_2"/>
    <property type="match status" value="1"/>
</dbReference>
<evidence type="ECO:0000256" key="7">
    <source>
        <dbReference type="ARBA" id="ARBA00022763"/>
    </source>
</evidence>
<evidence type="ECO:0000313" key="27">
    <source>
        <dbReference type="Proteomes" id="UP000318571"/>
    </source>
</evidence>
<evidence type="ECO:0000256" key="1">
    <source>
        <dbReference type="ARBA" id="ARBA00004604"/>
    </source>
</evidence>
<keyword evidence="8" id="KW-0378">Hydrolase</keyword>
<gene>
    <name evidence="26" type="ORF">TCAL_09184</name>
</gene>
<dbReference type="SUPFAM" id="SSF49879">
    <property type="entry name" value="SMAD/FHA domain"/>
    <property type="match status" value="1"/>
</dbReference>
<feature type="domain" description="Thioredoxin" evidence="25">
    <location>
        <begin position="284"/>
        <end position="445"/>
    </location>
</feature>
<comment type="caution">
    <text evidence="23">Lacks conserved residue(s) required for the propagation of feature annotation.</text>
</comment>
<evidence type="ECO:0000256" key="16">
    <source>
        <dbReference type="ARBA" id="ARBA00026176"/>
    </source>
</evidence>
<keyword evidence="6" id="KW-0575">Peroxidase</keyword>
<dbReference type="PANTHER" id="PTHR12486:SF4">
    <property type="entry name" value="APRATAXIN"/>
    <property type="match status" value="1"/>
</dbReference>
<evidence type="ECO:0000256" key="15">
    <source>
        <dbReference type="ARBA" id="ARBA00025719"/>
    </source>
</evidence>
<keyword evidence="13" id="KW-0676">Redox-active center</keyword>
<keyword evidence="10" id="KW-0560">Oxidoreductase</keyword>
<dbReference type="FunFam" id="3.40.30.10:FF:000011">
    <property type="entry name" value="Peroxiredoxin PRX1"/>
    <property type="match status" value="1"/>
</dbReference>
<evidence type="ECO:0000256" key="13">
    <source>
        <dbReference type="ARBA" id="ARBA00023284"/>
    </source>
</evidence>
<reference evidence="26 27" key="1">
    <citation type="journal article" date="2018" name="Nat. Ecol. Evol.">
        <title>Genomic signatures of mitonuclear coevolution across populations of Tigriopus californicus.</title>
        <authorList>
            <person name="Barreto F.S."/>
            <person name="Watson E.T."/>
            <person name="Lima T.G."/>
            <person name="Willett C.S."/>
            <person name="Edmands S."/>
            <person name="Li W."/>
            <person name="Burton R.S."/>
        </authorList>
    </citation>
    <scope>NUCLEOTIDE SEQUENCE [LARGE SCALE GENOMIC DNA]</scope>
    <source>
        <strain evidence="26 27">San Diego</strain>
    </source>
</reference>
<evidence type="ECO:0000256" key="2">
    <source>
        <dbReference type="ARBA" id="ARBA00004642"/>
    </source>
</evidence>
<dbReference type="InterPro" id="IPR013766">
    <property type="entry name" value="Thioredoxin_domain"/>
</dbReference>
<comment type="catalytic activity">
    <reaction evidence="22">
        <text>a hydroperoxide + [protein]-dithiol = [protein]-disulfide + an alcohol + H2O</text>
        <dbReference type="Rhea" id="RHEA:10008"/>
        <dbReference type="Rhea" id="RHEA-COMP:10593"/>
        <dbReference type="Rhea" id="RHEA-COMP:10594"/>
        <dbReference type="ChEBI" id="CHEBI:15377"/>
        <dbReference type="ChEBI" id="CHEBI:29950"/>
        <dbReference type="ChEBI" id="CHEBI:30879"/>
        <dbReference type="ChEBI" id="CHEBI:35924"/>
        <dbReference type="ChEBI" id="CHEBI:50058"/>
    </reaction>
</comment>
<keyword evidence="11" id="KW-0234">DNA repair</keyword>
<dbReference type="InterPro" id="IPR045020">
    <property type="entry name" value="PRX_1cys"/>
</dbReference>
<comment type="catalytic activity">
    <reaction evidence="19">
        <text>a 5'-end adenosine-5'-diphospho-5'-2'-deoxyribonucleoside-DNA + H2O = a 5'-end 5'-phospho-2'-deoxyribonucleoside-DNA + AMP + 2 H(+)</text>
        <dbReference type="Rhea" id="RHEA:52128"/>
        <dbReference type="Rhea" id="RHEA-COMP:13180"/>
        <dbReference type="Rhea" id="RHEA-COMP:13181"/>
        <dbReference type="ChEBI" id="CHEBI:15377"/>
        <dbReference type="ChEBI" id="CHEBI:15378"/>
        <dbReference type="ChEBI" id="CHEBI:136412"/>
        <dbReference type="ChEBI" id="CHEBI:136413"/>
        <dbReference type="ChEBI" id="CHEBI:456215"/>
        <dbReference type="EC" id="3.6.1.71"/>
    </reaction>
</comment>
<dbReference type="InterPro" id="IPR019479">
    <property type="entry name" value="Peroxiredoxin_C"/>
</dbReference>
<dbReference type="FunFam" id="3.30.1020.10:FF:000001">
    <property type="entry name" value="1-Cys peroxiredoxin"/>
    <property type="match status" value="1"/>
</dbReference>
<evidence type="ECO:0000256" key="19">
    <source>
        <dbReference type="ARBA" id="ARBA00044639"/>
    </source>
</evidence>
<dbReference type="EMBL" id="VCGU01000005">
    <property type="protein sequence ID" value="TRY74712.1"/>
    <property type="molecule type" value="Genomic_DNA"/>
</dbReference>
<evidence type="ECO:0000256" key="14">
    <source>
        <dbReference type="ARBA" id="ARBA00024601"/>
    </source>
</evidence>
<dbReference type="InterPro" id="IPR000866">
    <property type="entry name" value="AhpC/TSA"/>
</dbReference>
<dbReference type="GO" id="GO:0003697">
    <property type="term" value="F:single-stranded DNA binding"/>
    <property type="evidence" value="ECO:0007669"/>
    <property type="project" value="TreeGrafter"/>
</dbReference>
<evidence type="ECO:0000256" key="12">
    <source>
        <dbReference type="ARBA" id="ARBA00023242"/>
    </source>
</evidence>
<evidence type="ECO:0000256" key="22">
    <source>
        <dbReference type="ARBA" id="ARBA00051132"/>
    </source>
</evidence>
<dbReference type="Pfam" id="PF00578">
    <property type="entry name" value="AhpC-TSA"/>
    <property type="match status" value="1"/>
</dbReference>
<dbReference type="GO" id="GO:0120108">
    <property type="term" value="F:DNA-3'-diphospho-5'-guanosine diphosphatase activity"/>
    <property type="evidence" value="ECO:0007669"/>
    <property type="project" value="UniProtKB-EC"/>
</dbReference>
<dbReference type="InterPro" id="IPR008984">
    <property type="entry name" value="SMAD_FHA_dom_sf"/>
</dbReference>
<dbReference type="PROSITE" id="PS51084">
    <property type="entry name" value="HIT_2"/>
    <property type="match status" value="1"/>
</dbReference>
<comment type="catalytic activity">
    <reaction evidence="20">
        <text>a 5'-end adenosine-5'-diphospho-5'-ribonucleoside-2'-deoxyribonucleotide-DNA + H2O = a 5'-end 5'-phospho-ribonucleoside-2'-deoxyribonucleotide-DNA + AMP + 2 H(+)</text>
        <dbReference type="Rhea" id="RHEA:52132"/>
        <dbReference type="Rhea" id="RHEA-COMP:13182"/>
        <dbReference type="Rhea" id="RHEA-COMP:13183"/>
        <dbReference type="ChEBI" id="CHEBI:15377"/>
        <dbReference type="ChEBI" id="CHEBI:15378"/>
        <dbReference type="ChEBI" id="CHEBI:136414"/>
        <dbReference type="ChEBI" id="CHEBI:136415"/>
        <dbReference type="ChEBI" id="CHEBI:456215"/>
        <dbReference type="EC" id="3.6.1.71"/>
    </reaction>
</comment>
<evidence type="ECO:0000256" key="8">
    <source>
        <dbReference type="ARBA" id="ARBA00022801"/>
    </source>
</evidence>
<name>A0A553PAK1_TIGCA</name>
<evidence type="ECO:0000256" key="6">
    <source>
        <dbReference type="ARBA" id="ARBA00022559"/>
    </source>
</evidence>
<dbReference type="Gene3D" id="3.30.1020.10">
    <property type="entry name" value="Antioxidant, Horf6, Chain A, domain2"/>
    <property type="match status" value="1"/>
</dbReference>
<accession>A0A553PAK1</accession>
<dbReference type="FunFam" id="3.30.428.10:FF:000004">
    <property type="entry name" value="aprataxin isoform X2"/>
    <property type="match status" value="1"/>
</dbReference>
<dbReference type="GO" id="GO:0003725">
    <property type="term" value="F:double-stranded RNA binding"/>
    <property type="evidence" value="ECO:0007669"/>
    <property type="project" value="TreeGrafter"/>
</dbReference>
<dbReference type="GO" id="GO:0005654">
    <property type="term" value="C:nucleoplasm"/>
    <property type="evidence" value="ECO:0007669"/>
    <property type="project" value="UniProtKB-SubCell"/>
</dbReference>
<keyword evidence="9" id="KW-0049">Antioxidant</keyword>
<dbReference type="AlphaFoldDB" id="A0A553PAK1"/>
<dbReference type="Gene3D" id="2.60.200.20">
    <property type="match status" value="1"/>
</dbReference>
<comment type="catalytic activity">
    <reaction evidence="14">
        <text>a 3'-end 2'-deoxyribonucleotide-3'-diphospho-5'-guanosine-DNA + H2O = a 3'-end 2'-deoxyribonucleotide 3'-phosphate-DNA + GMP + 2 H(+)</text>
        <dbReference type="Rhea" id="RHEA:52140"/>
        <dbReference type="Rhea" id="RHEA-COMP:13186"/>
        <dbReference type="Rhea" id="RHEA-COMP:13187"/>
        <dbReference type="ChEBI" id="CHEBI:15377"/>
        <dbReference type="ChEBI" id="CHEBI:15378"/>
        <dbReference type="ChEBI" id="CHEBI:58115"/>
        <dbReference type="ChEBI" id="CHEBI:136419"/>
        <dbReference type="ChEBI" id="CHEBI:136420"/>
        <dbReference type="EC" id="3.6.1.72"/>
    </reaction>
</comment>
<dbReference type="PANTHER" id="PTHR12486">
    <property type="entry name" value="APRATAXIN-RELATED"/>
    <property type="match status" value="1"/>
</dbReference>
<comment type="similarity">
    <text evidence="15">Belongs to the peroxiredoxin family. Prx6 subfamily.</text>
</comment>
<dbReference type="Gene3D" id="3.40.30.10">
    <property type="entry name" value="Glutaredoxin"/>
    <property type="match status" value="1"/>
</dbReference>
<dbReference type="EC" id="3.6.1.72" evidence="3"/>
<dbReference type="CDD" id="cd03016">
    <property type="entry name" value="PRX_1cys"/>
    <property type="match status" value="1"/>
</dbReference>
<evidence type="ECO:0000256" key="17">
    <source>
        <dbReference type="ARBA" id="ARBA00032750"/>
    </source>
</evidence>
<dbReference type="GO" id="GO:1990165">
    <property type="term" value="F:single-strand break-containing DNA binding"/>
    <property type="evidence" value="ECO:0007669"/>
    <property type="project" value="TreeGrafter"/>
</dbReference>
<dbReference type="SUPFAM" id="SSF52833">
    <property type="entry name" value="Thioredoxin-like"/>
    <property type="match status" value="1"/>
</dbReference>
<dbReference type="GO" id="GO:0005730">
    <property type="term" value="C:nucleolus"/>
    <property type="evidence" value="ECO:0007669"/>
    <property type="project" value="UniProtKB-SubCell"/>
</dbReference>
<dbReference type="InterPro" id="IPR041388">
    <property type="entry name" value="FHA_2"/>
</dbReference>